<gene>
    <name evidence="7" type="ORF">GCM10022261_07130</name>
</gene>
<dbReference type="InterPro" id="IPR011766">
    <property type="entry name" value="TPP_enzyme_TPP-bd"/>
</dbReference>
<evidence type="ECO:0000256" key="2">
    <source>
        <dbReference type="ARBA" id="ARBA00023052"/>
    </source>
</evidence>
<sequence length="573" mass="60336">MNQTSATDSAAAPILNTSHAGPAGASAGGPCSAGHLIVRQLEAEGIERIYCVPGESYLDVLDGLHDSPIRTVVCRQEGGAGYMAVAEGRMTGRPGIAMVTRGPGAANVMVAAHTAYQDATPLVIFVGLIPTEVRGREAFQEFDLRAWFGSTAKKVLVLDNPHAAAEMVADALHTAVSGRPGPVVVGLPEETQLVETAGLTVLPRPVAEPGPAPEDLAYIDAAIAQAERPLLVVGGEMWDEEASRAVATWAAGRGLGIVADFRAYDGIDHDAQNFLGALGFGCAPITREVLGAADLQIFLGCARTDVLTNSYENGCAPRQTILINRDPNGHGHYGPLDRLVVSTTKEFGRAVSNLAPIAEALPGWVTEARAEFSAWRVPPAPDESVNPAYVDMDAAFGAIREQLPEDAIITYGAGNHTGWALRYLPVHRFPSALGPRNGSMGFGVPAAVAAGFVHPERKVFSISGDGDFMMNGQEFSTAVTAGLDLTIVINDNSVFGTIVGHQERDYPGRPSGTRLGNPDFAQWARSFGAFGVRVERTEDFAAAFAEALAHPGPAIVHALTDPEVRFTRPAPAD</sequence>
<dbReference type="NCBIfam" id="NF006052">
    <property type="entry name" value="PRK08199.1"/>
    <property type="match status" value="1"/>
</dbReference>
<reference evidence="8" key="1">
    <citation type="journal article" date="2019" name="Int. J. Syst. Evol. Microbiol.">
        <title>The Global Catalogue of Microorganisms (GCM) 10K type strain sequencing project: providing services to taxonomists for standard genome sequencing and annotation.</title>
        <authorList>
            <consortium name="The Broad Institute Genomics Platform"/>
            <consortium name="The Broad Institute Genome Sequencing Center for Infectious Disease"/>
            <person name="Wu L."/>
            <person name="Ma J."/>
        </authorList>
    </citation>
    <scope>NUCLEOTIDE SEQUENCE [LARGE SCALE GENOMIC DNA]</scope>
    <source>
        <strain evidence="8">JCM 17458</strain>
    </source>
</reference>
<comment type="caution">
    <text evidence="7">The sequence shown here is derived from an EMBL/GenBank/DDBJ whole genome shotgun (WGS) entry which is preliminary data.</text>
</comment>
<evidence type="ECO:0000313" key="7">
    <source>
        <dbReference type="EMBL" id="GAA4283182.1"/>
    </source>
</evidence>
<protein>
    <submittedName>
        <fullName evidence="7">Thiamine pyrophosphate-binding protein</fullName>
    </submittedName>
</protein>
<dbReference type="PANTHER" id="PTHR18968:SF120">
    <property type="entry name" value="ACETOLACTATE SYNTHASE LARGE SUBUNIT"/>
    <property type="match status" value="1"/>
</dbReference>
<dbReference type="Gene3D" id="3.40.50.1220">
    <property type="entry name" value="TPP-binding domain"/>
    <property type="match status" value="1"/>
</dbReference>
<dbReference type="SUPFAM" id="SSF52518">
    <property type="entry name" value="Thiamin diphosphate-binding fold (THDP-binding)"/>
    <property type="match status" value="2"/>
</dbReference>
<feature type="domain" description="Thiamine pyrophosphate enzyme TPP-binding" evidence="5">
    <location>
        <begin position="412"/>
        <end position="557"/>
    </location>
</feature>
<comment type="similarity">
    <text evidence="1 3">Belongs to the TPP enzyme family.</text>
</comment>
<dbReference type="Pfam" id="PF00205">
    <property type="entry name" value="TPP_enzyme_M"/>
    <property type="match status" value="1"/>
</dbReference>
<dbReference type="InterPro" id="IPR012000">
    <property type="entry name" value="Thiamin_PyroP_enz_cen_dom"/>
</dbReference>
<accession>A0ABP8EGV6</accession>
<feature type="domain" description="Thiamine pyrophosphate enzyme central" evidence="4">
    <location>
        <begin position="221"/>
        <end position="344"/>
    </location>
</feature>
<dbReference type="EMBL" id="BAABAZ010000004">
    <property type="protein sequence ID" value="GAA4283182.1"/>
    <property type="molecule type" value="Genomic_DNA"/>
</dbReference>
<keyword evidence="8" id="KW-1185">Reference proteome</keyword>
<evidence type="ECO:0000259" key="4">
    <source>
        <dbReference type="Pfam" id="PF00205"/>
    </source>
</evidence>
<dbReference type="RefSeq" id="WP_236864353.1">
    <property type="nucleotide sequence ID" value="NZ_BAABAZ010000004.1"/>
</dbReference>
<keyword evidence="2 3" id="KW-0786">Thiamine pyrophosphate</keyword>
<feature type="domain" description="Thiamine pyrophosphate enzyme N-terminal TPP-binding" evidence="6">
    <location>
        <begin position="33"/>
        <end position="144"/>
    </location>
</feature>
<proteinExistence type="inferred from homology"/>
<dbReference type="Proteomes" id="UP001501586">
    <property type="component" value="Unassembled WGS sequence"/>
</dbReference>
<evidence type="ECO:0000313" key="8">
    <source>
        <dbReference type="Proteomes" id="UP001501586"/>
    </source>
</evidence>
<evidence type="ECO:0000259" key="6">
    <source>
        <dbReference type="Pfam" id="PF02776"/>
    </source>
</evidence>
<dbReference type="InterPro" id="IPR045229">
    <property type="entry name" value="TPP_enz"/>
</dbReference>
<organism evidence="7 8">
    <name type="scientific">Brevibacterium daeguense</name>
    <dbReference type="NCBI Taxonomy" id="909936"/>
    <lineage>
        <taxon>Bacteria</taxon>
        <taxon>Bacillati</taxon>
        <taxon>Actinomycetota</taxon>
        <taxon>Actinomycetes</taxon>
        <taxon>Micrococcales</taxon>
        <taxon>Brevibacteriaceae</taxon>
        <taxon>Brevibacterium</taxon>
    </lineage>
</organism>
<evidence type="ECO:0000259" key="5">
    <source>
        <dbReference type="Pfam" id="PF02775"/>
    </source>
</evidence>
<evidence type="ECO:0000256" key="3">
    <source>
        <dbReference type="RuleBase" id="RU362132"/>
    </source>
</evidence>
<dbReference type="CDD" id="cd07035">
    <property type="entry name" value="TPP_PYR_POX_like"/>
    <property type="match status" value="1"/>
</dbReference>
<evidence type="ECO:0000256" key="1">
    <source>
        <dbReference type="ARBA" id="ARBA00007812"/>
    </source>
</evidence>
<dbReference type="Gene3D" id="3.40.50.970">
    <property type="match status" value="2"/>
</dbReference>
<dbReference type="InterPro" id="IPR012001">
    <property type="entry name" value="Thiamin_PyroP_enz_TPP-bd_dom"/>
</dbReference>
<dbReference type="InterPro" id="IPR029061">
    <property type="entry name" value="THDP-binding"/>
</dbReference>
<dbReference type="InterPro" id="IPR029035">
    <property type="entry name" value="DHS-like_NAD/FAD-binding_dom"/>
</dbReference>
<dbReference type="PANTHER" id="PTHR18968">
    <property type="entry name" value="THIAMINE PYROPHOSPHATE ENZYMES"/>
    <property type="match status" value="1"/>
</dbReference>
<dbReference type="CDD" id="cd00568">
    <property type="entry name" value="TPP_enzymes"/>
    <property type="match status" value="1"/>
</dbReference>
<dbReference type="SUPFAM" id="SSF52467">
    <property type="entry name" value="DHS-like NAD/FAD-binding domain"/>
    <property type="match status" value="1"/>
</dbReference>
<name>A0ABP8EGV6_9MICO</name>
<dbReference type="Pfam" id="PF02775">
    <property type="entry name" value="TPP_enzyme_C"/>
    <property type="match status" value="1"/>
</dbReference>
<dbReference type="Pfam" id="PF02776">
    <property type="entry name" value="TPP_enzyme_N"/>
    <property type="match status" value="1"/>
</dbReference>